<keyword evidence="5" id="KW-0375">Hydrogen ion transport</keyword>
<dbReference type="InterPro" id="IPR000711">
    <property type="entry name" value="ATPase_OSCP/dsu"/>
</dbReference>
<dbReference type="Proteomes" id="UP000268093">
    <property type="component" value="Unassembled WGS sequence"/>
</dbReference>
<dbReference type="SUPFAM" id="SSF47928">
    <property type="entry name" value="N-terminal domain of the delta subunit of the F1F0-ATP synthase"/>
    <property type="match status" value="1"/>
</dbReference>
<evidence type="ECO:0000256" key="5">
    <source>
        <dbReference type="ARBA" id="ARBA00022781"/>
    </source>
</evidence>
<dbReference type="Pfam" id="PF00213">
    <property type="entry name" value="OSCP"/>
    <property type="match status" value="1"/>
</dbReference>
<gene>
    <name evidence="9" type="ORF">BC936DRAFT_149511</name>
</gene>
<dbReference type="OrthoDB" id="1262810at2759"/>
<dbReference type="NCBIfam" id="TIGR01145">
    <property type="entry name" value="ATP_synt_delta"/>
    <property type="match status" value="1"/>
</dbReference>
<evidence type="ECO:0000256" key="2">
    <source>
        <dbReference type="ARBA" id="ARBA00007046"/>
    </source>
</evidence>
<dbReference type="EMBL" id="RBNI01008973">
    <property type="protein sequence ID" value="RUP44402.1"/>
    <property type="molecule type" value="Genomic_DNA"/>
</dbReference>
<keyword evidence="6" id="KW-0406">Ion transport</keyword>
<organism evidence="9 10">
    <name type="scientific">Jimgerdemannia flammicorona</name>
    <dbReference type="NCBI Taxonomy" id="994334"/>
    <lineage>
        <taxon>Eukaryota</taxon>
        <taxon>Fungi</taxon>
        <taxon>Fungi incertae sedis</taxon>
        <taxon>Mucoromycota</taxon>
        <taxon>Mucoromycotina</taxon>
        <taxon>Endogonomycetes</taxon>
        <taxon>Endogonales</taxon>
        <taxon>Endogonaceae</taxon>
        <taxon>Jimgerdemannia</taxon>
    </lineage>
</organism>
<evidence type="ECO:0000256" key="1">
    <source>
        <dbReference type="ARBA" id="ARBA00004370"/>
    </source>
</evidence>
<keyword evidence="10" id="KW-1185">Reference proteome</keyword>
<keyword evidence="8" id="KW-0066">ATP synthesis</keyword>
<evidence type="ECO:0000256" key="7">
    <source>
        <dbReference type="ARBA" id="ARBA00023136"/>
    </source>
</evidence>
<reference evidence="9 10" key="1">
    <citation type="journal article" date="2018" name="New Phytol.">
        <title>Phylogenomics of Endogonaceae and evolution of mycorrhizas within Mucoromycota.</title>
        <authorList>
            <person name="Chang Y."/>
            <person name="Desiro A."/>
            <person name="Na H."/>
            <person name="Sandor L."/>
            <person name="Lipzen A."/>
            <person name="Clum A."/>
            <person name="Barry K."/>
            <person name="Grigoriev I.V."/>
            <person name="Martin F.M."/>
            <person name="Stajich J.E."/>
            <person name="Smith M.E."/>
            <person name="Bonito G."/>
            <person name="Spatafora J.W."/>
        </authorList>
    </citation>
    <scope>NUCLEOTIDE SEQUENCE [LARGE SCALE GENOMIC DNA]</scope>
    <source>
        <strain evidence="9 10">GMNB39</strain>
    </source>
</reference>
<evidence type="ECO:0000256" key="6">
    <source>
        <dbReference type="ARBA" id="ARBA00023065"/>
    </source>
</evidence>
<dbReference type="GO" id="GO:0016020">
    <property type="term" value="C:membrane"/>
    <property type="evidence" value="ECO:0007669"/>
    <property type="project" value="UniProtKB-SubCell"/>
</dbReference>
<evidence type="ECO:0000313" key="9">
    <source>
        <dbReference type="EMBL" id="RUP44402.1"/>
    </source>
</evidence>
<dbReference type="Gene3D" id="1.10.520.20">
    <property type="entry name" value="N-terminal domain of the delta subunit of the F1F0-ATP synthase"/>
    <property type="match status" value="1"/>
</dbReference>
<keyword evidence="4" id="KW-0813">Transport</keyword>
<dbReference type="AlphaFoldDB" id="A0A433D0N8"/>
<dbReference type="PRINTS" id="PR00125">
    <property type="entry name" value="ATPASEDELTA"/>
</dbReference>
<evidence type="ECO:0000256" key="8">
    <source>
        <dbReference type="ARBA" id="ARBA00023310"/>
    </source>
</evidence>
<evidence type="ECO:0000313" key="10">
    <source>
        <dbReference type="Proteomes" id="UP000268093"/>
    </source>
</evidence>
<accession>A0A433D0N8</accession>
<dbReference type="InterPro" id="IPR026015">
    <property type="entry name" value="ATP_synth_OSCP/delta_N_sf"/>
</dbReference>
<keyword evidence="7" id="KW-0472">Membrane</keyword>
<dbReference type="GO" id="GO:0046933">
    <property type="term" value="F:proton-transporting ATP synthase activity, rotational mechanism"/>
    <property type="evidence" value="ECO:0007669"/>
    <property type="project" value="InterPro"/>
</dbReference>
<proteinExistence type="inferred from homology"/>
<dbReference type="PANTHER" id="PTHR11910">
    <property type="entry name" value="ATP SYNTHASE DELTA CHAIN"/>
    <property type="match status" value="1"/>
</dbReference>
<name>A0A433D0N8_9FUNG</name>
<comment type="caution">
    <text evidence="9">The sequence shown here is derived from an EMBL/GenBank/DDBJ whole genome shotgun (WGS) entry which is preliminary data.</text>
</comment>
<protein>
    <recommendedName>
        <fullName evidence="3">ATP synthase subunit 5, mitochondrial</fullName>
    </recommendedName>
</protein>
<sequence>MARAYATAAQTVQVPLVLHGIDGRYATALYTAAAKKQVLETVETELKQVSAIVSKDNGVQNFLHNPTLNRDAKKEGIKFVLKSGKYSELTQNLFQTLAENGRLSETLKIIDSYTQLMIAHRGELPVTISSAKVGDT</sequence>
<comment type="subcellular location">
    <subcellularLocation>
        <location evidence="1">Membrane</location>
    </subcellularLocation>
</comment>
<evidence type="ECO:0000256" key="4">
    <source>
        <dbReference type="ARBA" id="ARBA00022448"/>
    </source>
</evidence>
<evidence type="ECO:0000256" key="3">
    <source>
        <dbReference type="ARBA" id="ARBA00014723"/>
    </source>
</evidence>
<comment type="similarity">
    <text evidence="2">Belongs to the ATPase delta chain family.</text>
</comment>